<evidence type="ECO:0000256" key="2">
    <source>
        <dbReference type="ARBA" id="ARBA00008358"/>
    </source>
</evidence>
<proteinExistence type="inferred from homology"/>
<accession>A0A182UG01</accession>
<dbReference type="NCBIfam" id="TIGR02532">
    <property type="entry name" value="IV_pilin_GFxxxE"/>
    <property type="match status" value="1"/>
</dbReference>
<dbReference type="EnsemblMetazoa" id="AMEC019719-RA">
    <property type="protein sequence ID" value="AMEC019719-PA"/>
    <property type="gene ID" value="AMEC019719"/>
</dbReference>
<dbReference type="PANTHER" id="PTHR38779:SF2">
    <property type="entry name" value="TYPE II SECRETION SYSTEM PROTEIN I-RELATED"/>
    <property type="match status" value="1"/>
</dbReference>
<dbReference type="InterPro" id="IPR012902">
    <property type="entry name" value="N_methyl_site"/>
</dbReference>
<comment type="subcellular location">
    <subcellularLocation>
        <location evidence="1">Cell inner membrane</location>
        <topology evidence="1">Single-pass membrane protein</topology>
    </subcellularLocation>
</comment>
<dbReference type="Proteomes" id="UP000075902">
    <property type="component" value="Unassembled WGS sequence"/>
</dbReference>
<dbReference type="VEuPathDB" id="VectorBase:AMEC019719"/>
<dbReference type="GO" id="GO:0005886">
    <property type="term" value="C:plasma membrane"/>
    <property type="evidence" value="ECO:0007669"/>
    <property type="project" value="UniProtKB-SubCell"/>
</dbReference>
<keyword evidence="8" id="KW-0472">Membrane</keyword>
<keyword evidence="4" id="KW-0488">Methylation</keyword>
<organism evidence="10 11">
    <name type="scientific">Anopheles melas</name>
    <dbReference type="NCBI Taxonomy" id="34690"/>
    <lineage>
        <taxon>Eukaryota</taxon>
        <taxon>Metazoa</taxon>
        <taxon>Ecdysozoa</taxon>
        <taxon>Arthropoda</taxon>
        <taxon>Hexapoda</taxon>
        <taxon>Insecta</taxon>
        <taxon>Pterygota</taxon>
        <taxon>Neoptera</taxon>
        <taxon>Endopterygota</taxon>
        <taxon>Diptera</taxon>
        <taxon>Nematocera</taxon>
        <taxon>Culicoidea</taxon>
        <taxon>Culicidae</taxon>
        <taxon>Anophelinae</taxon>
        <taxon>Anopheles</taxon>
    </lineage>
</organism>
<dbReference type="PANTHER" id="PTHR38779">
    <property type="entry name" value="TYPE II SECRETION SYSTEM PROTEIN I-RELATED"/>
    <property type="match status" value="1"/>
</dbReference>
<keyword evidence="6" id="KW-0812">Transmembrane</keyword>
<keyword evidence="3" id="KW-1003">Cell membrane</keyword>
<evidence type="ECO:0000313" key="10">
    <source>
        <dbReference type="EnsemblMetazoa" id="AMEC019719-PA"/>
    </source>
</evidence>
<reference evidence="10" key="2">
    <citation type="submission" date="2020-05" db="UniProtKB">
        <authorList>
            <consortium name="EnsemblMetazoa"/>
        </authorList>
    </citation>
    <scope>IDENTIFICATION</scope>
    <source>
        <strain evidence="10">CM1001059</strain>
    </source>
</reference>
<dbReference type="SUPFAM" id="SSF54523">
    <property type="entry name" value="Pili subunits"/>
    <property type="match status" value="1"/>
</dbReference>
<dbReference type="InterPro" id="IPR045584">
    <property type="entry name" value="Pilin-like"/>
</dbReference>
<comment type="similarity">
    <text evidence="2">Belongs to the GSP I family.</text>
</comment>
<dbReference type="PROSITE" id="PS00409">
    <property type="entry name" value="PROKAR_NTER_METHYL"/>
    <property type="match status" value="1"/>
</dbReference>
<keyword evidence="7" id="KW-1133">Transmembrane helix</keyword>
<feature type="region of interest" description="Disordered" evidence="9">
    <location>
        <begin position="105"/>
        <end position="130"/>
    </location>
</feature>
<keyword evidence="5" id="KW-0997">Cell inner membrane</keyword>
<evidence type="ECO:0000256" key="3">
    <source>
        <dbReference type="ARBA" id="ARBA00022475"/>
    </source>
</evidence>
<evidence type="ECO:0000256" key="5">
    <source>
        <dbReference type="ARBA" id="ARBA00022519"/>
    </source>
</evidence>
<evidence type="ECO:0000313" key="11">
    <source>
        <dbReference type="Proteomes" id="UP000075902"/>
    </source>
</evidence>
<evidence type="ECO:0000256" key="6">
    <source>
        <dbReference type="ARBA" id="ARBA00022692"/>
    </source>
</evidence>
<dbReference type="Pfam" id="PF07963">
    <property type="entry name" value="N_methyl"/>
    <property type="match status" value="1"/>
</dbReference>
<reference evidence="11" key="1">
    <citation type="submission" date="2014-01" db="EMBL/GenBank/DDBJ databases">
        <title>The Genome Sequence of Anopheles melas CM1001059_A (V2).</title>
        <authorList>
            <consortium name="The Broad Institute Genomics Platform"/>
            <person name="Neafsey D.E."/>
            <person name="Besansky N."/>
            <person name="Howell P."/>
            <person name="Walton C."/>
            <person name="Young S.K."/>
            <person name="Zeng Q."/>
            <person name="Gargeya S."/>
            <person name="Fitzgerald M."/>
            <person name="Haas B."/>
            <person name="Abouelleil A."/>
            <person name="Allen A.W."/>
            <person name="Alvarado L."/>
            <person name="Arachchi H.M."/>
            <person name="Berlin A.M."/>
            <person name="Chapman S.B."/>
            <person name="Gainer-Dewar J."/>
            <person name="Goldberg J."/>
            <person name="Griggs A."/>
            <person name="Gujja S."/>
            <person name="Hansen M."/>
            <person name="Howarth C."/>
            <person name="Imamovic A."/>
            <person name="Ireland A."/>
            <person name="Larimer J."/>
            <person name="McCowan C."/>
            <person name="Murphy C."/>
            <person name="Pearson M."/>
            <person name="Poon T.W."/>
            <person name="Priest M."/>
            <person name="Roberts A."/>
            <person name="Saif S."/>
            <person name="Shea T."/>
            <person name="Sisk P."/>
            <person name="Sykes S."/>
            <person name="Wortman J."/>
            <person name="Nusbaum C."/>
            <person name="Birren B."/>
        </authorList>
    </citation>
    <scope>NUCLEOTIDE SEQUENCE [LARGE SCALE GENOMIC DNA]</scope>
    <source>
        <strain evidence="11">CM1001059</strain>
    </source>
</reference>
<keyword evidence="11" id="KW-1185">Reference proteome</keyword>
<evidence type="ECO:0000256" key="7">
    <source>
        <dbReference type="ARBA" id="ARBA00022989"/>
    </source>
</evidence>
<evidence type="ECO:0000256" key="1">
    <source>
        <dbReference type="ARBA" id="ARBA00004377"/>
    </source>
</evidence>
<evidence type="ECO:0000256" key="9">
    <source>
        <dbReference type="SAM" id="MobiDB-lite"/>
    </source>
</evidence>
<dbReference type="InterPro" id="IPR010052">
    <property type="entry name" value="T2SS_protein-GspI"/>
</dbReference>
<evidence type="ECO:0000256" key="4">
    <source>
        <dbReference type="ARBA" id="ARBA00022481"/>
    </source>
</evidence>
<dbReference type="NCBIfam" id="TIGR01707">
    <property type="entry name" value="gspI"/>
    <property type="match status" value="1"/>
</dbReference>
<name>A0A182UG01_9DIPT</name>
<sequence length="130" mass="13918">MTRFPRRHAAGFTLVEVLVALAIVAVAMSAAVRAAGVATQGSGLLRDRSLALLAARSELAEAQLQGRLRGSREVRDCDQGRLRLACVREVTLDGELFSLRLEVHPRDADGPPLARLSARLPAQDAGTVRP</sequence>
<evidence type="ECO:0000256" key="8">
    <source>
        <dbReference type="ARBA" id="ARBA00023136"/>
    </source>
</evidence>
<dbReference type="AlphaFoldDB" id="A0A182UG01"/>
<protein>
    <submittedName>
        <fullName evidence="10">Uncharacterized protein</fullName>
    </submittedName>
</protein>